<protein>
    <submittedName>
        <fullName evidence="1">Uncharacterized protein</fullName>
    </submittedName>
</protein>
<dbReference type="Proteomes" id="UP000299102">
    <property type="component" value="Unassembled WGS sequence"/>
</dbReference>
<proteinExistence type="predicted"/>
<comment type="caution">
    <text evidence="1">The sequence shown here is derived from an EMBL/GenBank/DDBJ whole genome shotgun (WGS) entry which is preliminary data.</text>
</comment>
<evidence type="ECO:0000313" key="1">
    <source>
        <dbReference type="EMBL" id="GBP84648.1"/>
    </source>
</evidence>
<accession>A0A4C1Z9W4</accession>
<name>A0A4C1Z9W4_EUMVA</name>
<keyword evidence="2" id="KW-1185">Reference proteome</keyword>
<organism evidence="1 2">
    <name type="scientific">Eumeta variegata</name>
    <name type="common">Bagworm moth</name>
    <name type="synonym">Eumeta japonica</name>
    <dbReference type="NCBI Taxonomy" id="151549"/>
    <lineage>
        <taxon>Eukaryota</taxon>
        <taxon>Metazoa</taxon>
        <taxon>Ecdysozoa</taxon>
        <taxon>Arthropoda</taxon>
        <taxon>Hexapoda</taxon>
        <taxon>Insecta</taxon>
        <taxon>Pterygota</taxon>
        <taxon>Neoptera</taxon>
        <taxon>Endopterygota</taxon>
        <taxon>Lepidoptera</taxon>
        <taxon>Glossata</taxon>
        <taxon>Ditrysia</taxon>
        <taxon>Tineoidea</taxon>
        <taxon>Psychidae</taxon>
        <taxon>Oiketicinae</taxon>
        <taxon>Eumeta</taxon>
    </lineage>
</organism>
<evidence type="ECO:0000313" key="2">
    <source>
        <dbReference type="Proteomes" id="UP000299102"/>
    </source>
</evidence>
<sequence length="101" mass="11432">MEAKGTTPVKYIAFYGRAASAPIDKQTEAAVARLRSWRGRACAALGSEFIHLSVRRTPSANRYRALFLHCQYNVWPVCADSISMRCRPRGVHRPKADNRRL</sequence>
<dbReference type="AlphaFoldDB" id="A0A4C1Z9W4"/>
<dbReference type="EMBL" id="BGZK01001691">
    <property type="protein sequence ID" value="GBP84648.1"/>
    <property type="molecule type" value="Genomic_DNA"/>
</dbReference>
<reference evidence="1 2" key="1">
    <citation type="journal article" date="2019" name="Commun. Biol.">
        <title>The bagworm genome reveals a unique fibroin gene that provides high tensile strength.</title>
        <authorList>
            <person name="Kono N."/>
            <person name="Nakamura H."/>
            <person name="Ohtoshi R."/>
            <person name="Tomita M."/>
            <person name="Numata K."/>
            <person name="Arakawa K."/>
        </authorList>
    </citation>
    <scope>NUCLEOTIDE SEQUENCE [LARGE SCALE GENOMIC DNA]</scope>
</reference>
<gene>
    <name evidence="1" type="ORF">EVAR_65574_1</name>
</gene>